<dbReference type="EMBL" id="JAGDFM010000269">
    <property type="protein sequence ID" value="KAG7380930.1"/>
    <property type="molecule type" value="Genomic_DNA"/>
</dbReference>
<accession>A0A8T1VL96</accession>
<evidence type="ECO:0000313" key="2">
    <source>
        <dbReference type="Proteomes" id="UP000694044"/>
    </source>
</evidence>
<comment type="caution">
    <text evidence="1">The sequence shown here is derived from an EMBL/GenBank/DDBJ whole genome shotgun (WGS) entry which is preliminary data.</text>
</comment>
<gene>
    <name evidence="1" type="ORF">PHYPSEUDO_006604</name>
</gene>
<sequence>MHLRFFKADTPGHEPEAEEVYYLQVGEETTTLTCWQKFHDFYLPSQVFSDKGNIRRGSRLAKIRFAAANEAKPAAARQIEMASEDTTMESVVIDDAAGTVRGRVQIDKDQYQGARGRELEGIVECHAVLLLLQLLWSAPVARVRARRRTTMTSYARIQAINRKCGARTGGWGGERQGGSATSAYGRGRTRGCVAAAATGGSALASSGVVAKITKADDAYGVLREQLGGGSAIARGCGIRGGRGGAAVAAGRGASASVS</sequence>
<name>A0A8T1VL96_9STRA</name>
<organism evidence="1 2">
    <name type="scientific">Phytophthora pseudosyringae</name>
    <dbReference type="NCBI Taxonomy" id="221518"/>
    <lineage>
        <taxon>Eukaryota</taxon>
        <taxon>Sar</taxon>
        <taxon>Stramenopiles</taxon>
        <taxon>Oomycota</taxon>
        <taxon>Peronosporomycetes</taxon>
        <taxon>Peronosporales</taxon>
        <taxon>Peronosporaceae</taxon>
        <taxon>Phytophthora</taxon>
    </lineage>
</organism>
<dbReference type="OrthoDB" id="126899at2759"/>
<keyword evidence="2" id="KW-1185">Reference proteome</keyword>
<evidence type="ECO:0000313" key="1">
    <source>
        <dbReference type="EMBL" id="KAG7380930.1"/>
    </source>
</evidence>
<proteinExistence type="predicted"/>
<reference evidence="1" key="1">
    <citation type="submission" date="2021-02" db="EMBL/GenBank/DDBJ databases">
        <authorList>
            <person name="Palmer J.M."/>
        </authorList>
    </citation>
    <scope>NUCLEOTIDE SEQUENCE</scope>
    <source>
        <strain evidence="1">SCRP734</strain>
    </source>
</reference>
<protein>
    <submittedName>
        <fullName evidence="1">Uncharacterized protein</fullName>
    </submittedName>
</protein>
<dbReference type="Proteomes" id="UP000694044">
    <property type="component" value="Unassembled WGS sequence"/>
</dbReference>
<dbReference type="AlphaFoldDB" id="A0A8T1VL96"/>